<comment type="catalytic activity">
    <reaction evidence="2">
        <text>oxaloacetate + H(+) = pyruvate + CO2</text>
        <dbReference type="Rhea" id="RHEA:15641"/>
        <dbReference type="ChEBI" id="CHEBI:15361"/>
        <dbReference type="ChEBI" id="CHEBI:15378"/>
        <dbReference type="ChEBI" id="CHEBI:16452"/>
        <dbReference type="ChEBI" id="CHEBI:16526"/>
        <dbReference type="EC" id="4.1.1.112"/>
    </reaction>
</comment>
<comment type="function">
    <text evidence="2">Catalyzes the aldol cleavage of 4-hydroxy-4-methyl-2-oxoglutarate (HMG) into 2 molecules of pyruvate. Also contains a secondary oxaloacetate (OAA) decarboxylase activity due to the common pyruvate enolate transition state formed following C-C bond cleavage in the retro-aldol and decarboxylation reactions.</text>
</comment>
<gene>
    <name evidence="4" type="ORF">SHERM_02203</name>
</gene>
<dbReference type="EMBL" id="CACSLK010028053">
    <property type="protein sequence ID" value="CAA0834378.1"/>
    <property type="molecule type" value="Genomic_DNA"/>
</dbReference>
<dbReference type="GO" id="GO:0000712">
    <property type="term" value="P:resolution of meiotic recombination intermediates"/>
    <property type="evidence" value="ECO:0007669"/>
    <property type="project" value="TreeGrafter"/>
</dbReference>
<dbReference type="GO" id="GO:0008428">
    <property type="term" value="F:ribonuclease inhibitor activity"/>
    <property type="evidence" value="ECO:0007669"/>
    <property type="project" value="InterPro"/>
</dbReference>
<dbReference type="NCBIfam" id="TIGR01935">
    <property type="entry name" value="NOT-MenG"/>
    <property type="match status" value="1"/>
</dbReference>
<feature type="region of interest" description="Disordered" evidence="3">
    <location>
        <begin position="1041"/>
        <end position="1075"/>
    </location>
</feature>
<dbReference type="EC" id="4.1.1.112" evidence="2"/>
<dbReference type="GO" id="GO:0046872">
    <property type="term" value="F:metal ion binding"/>
    <property type="evidence" value="ECO:0007669"/>
    <property type="project" value="UniProtKB-KW"/>
</dbReference>
<reference evidence="4" key="1">
    <citation type="submission" date="2019-12" db="EMBL/GenBank/DDBJ databases">
        <authorList>
            <person name="Scholes J."/>
        </authorList>
    </citation>
    <scope>NUCLEOTIDE SEQUENCE</scope>
</reference>
<name>A0A9N7NP47_STRHE</name>
<keyword evidence="1" id="KW-0460">Magnesium</keyword>
<proteinExistence type="inferred from homology"/>
<dbReference type="PANTHER" id="PTHR35764">
    <property type="entry name" value="PROTEIN SHORTAGE IN CHIASMATA 1"/>
    <property type="match status" value="1"/>
</dbReference>
<feature type="binding site" evidence="1">
    <location>
        <position position="104"/>
    </location>
    <ligand>
        <name>Mg(2+)</name>
        <dbReference type="ChEBI" id="CHEBI:18420"/>
    </ligand>
</feature>
<feature type="compositionally biased region" description="Low complexity" evidence="3">
    <location>
        <begin position="1434"/>
        <end position="1445"/>
    </location>
</feature>
<dbReference type="InterPro" id="IPR036704">
    <property type="entry name" value="RraA/RraA-like_sf"/>
</dbReference>
<comment type="caution">
    <text evidence="4">The sequence shown here is derived from an EMBL/GenBank/DDBJ whole genome shotgun (WGS) entry which is preliminary data.</text>
</comment>
<accession>A0A9N7NP47</accession>
<dbReference type="GO" id="GO:0047443">
    <property type="term" value="F:4-hydroxy-4-methyl-2-oxoglutarate aldolase activity"/>
    <property type="evidence" value="ECO:0007669"/>
    <property type="project" value="UniProtKB-EC"/>
</dbReference>
<comment type="cofactor">
    <cofactor evidence="2">
        <name>a divalent metal cation</name>
        <dbReference type="ChEBI" id="CHEBI:60240"/>
    </cofactor>
</comment>
<dbReference type="InterPro" id="IPR005493">
    <property type="entry name" value="RraA/RraA-like"/>
</dbReference>
<protein>
    <recommendedName>
        <fullName evidence="2">4-hydroxy-4-methyl-2-oxoglutarate aldolase</fullName>
        <shortName evidence="2">HMG aldolase</shortName>
        <ecNumber evidence="2">4.1.1.112</ecNumber>
        <ecNumber evidence="2">4.1.3.17</ecNumber>
    </recommendedName>
    <alternativeName>
        <fullName evidence="2">Oxaloacetate decarboxylase</fullName>
    </alternativeName>
</protein>
<dbReference type="Pfam" id="PF03737">
    <property type="entry name" value="RraA-like"/>
    <property type="match status" value="1"/>
</dbReference>
<feature type="compositionally biased region" description="Polar residues" evidence="3">
    <location>
        <begin position="1044"/>
        <end position="1053"/>
    </location>
</feature>
<evidence type="ECO:0000256" key="2">
    <source>
        <dbReference type="RuleBase" id="RU004338"/>
    </source>
</evidence>
<evidence type="ECO:0000256" key="1">
    <source>
        <dbReference type="PIRSR" id="PIRSR605493-1"/>
    </source>
</evidence>
<dbReference type="SUPFAM" id="SSF89562">
    <property type="entry name" value="RraA-like"/>
    <property type="match status" value="1"/>
</dbReference>
<dbReference type="PANTHER" id="PTHR35764:SF1">
    <property type="entry name" value="PROTEIN SHORTAGE IN CHIASMATA 1"/>
    <property type="match status" value="1"/>
</dbReference>
<feature type="binding site" evidence="1">
    <location>
        <position position="103"/>
    </location>
    <ligand>
        <name>substrate</name>
    </ligand>
</feature>
<comment type="similarity">
    <text evidence="2">Belongs to the class II aldolase/RraA-like family.</text>
</comment>
<organism evidence="4 5">
    <name type="scientific">Striga hermonthica</name>
    <name type="common">Purple witchweed</name>
    <name type="synonym">Buchnera hermonthica</name>
    <dbReference type="NCBI Taxonomy" id="68872"/>
    <lineage>
        <taxon>Eukaryota</taxon>
        <taxon>Viridiplantae</taxon>
        <taxon>Streptophyta</taxon>
        <taxon>Embryophyta</taxon>
        <taxon>Tracheophyta</taxon>
        <taxon>Spermatophyta</taxon>
        <taxon>Magnoliopsida</taxon>
        <taxon>eudicotyledons</taxon>
        <taxon>Gunneridae</taxon>
        <taxon>Pentapetalae</taxon>
        <taxon>asterids</taxon>
        <taxon>lamiids</taxon>
        <taxon>Lamiales</taxon>
        <taxon>Orobanchaceae</taxon>
        <taxon>Buchnereae</taxon>
        <taxon>Striga</taxon>
    </lineage>
</organism>
<dbReference type="GO" id="GO:0051252">
    <property type="term" value="P:regulation of RNA metabolic process"/>
    <property type="evidence" value="ECO:0007669"/>
    <property type="project" value="InterPro"/>
</dbReference>
<dbReference type="InterPro" id="IPR010203">
    <property type="entry name" value="RraA"/>
</dbReference>
<feature type="compositionally biased region" description="Polar residues" evidence="3">
    <location>
        <begin position="1423"/>
        <end position="1433"/>
    </location>
</feature>
<dbReference type="InterPro" id="IPR038824">
    <property type="entry name" value="SHOC1-like"/>
</dbReference>
<dbReference type="GO" id="GO:0008948">
    <property type="term" value="F:oxaloacetate decarboxylase activity"/>
    <property type="evidence" value="ECO:0007669"/>
    <property type="project" value="UniProtKB-EC"/>
</dbReference>
<comment type="subunit">
    <text evidence="2">Homotrimer.</text>
</comment>
<dbReference type="CDD" id="cd16841">
    <property type="entry name" value="RraA_family"/>
    <property type="match status" value="1"/>
</dbReference>
<comment type="catalytic activity">
    <reaction evidence="2">
        <text>4-hydroxy-4-methyl-2-oxoglutarate = 2 pyruvate</text>
        <dbReference type="Rhea" id="RHEA:22748"/>
        <dbReference type="ChEBI" id="CHEBI:15361"/>
        <dbReference type="ChEBI" id="CHEBI:58276"/>
        <dbReference type="EC" id="4.1.3.17"/>
    </reaction>
</comment>
<keyword evidence="5" id="KW-1185">Reference proteome</keyword>
<dbReference type="NCBIfam" id="NF006875">
    <property type="entry name" value="PRK09372.1"/>
    <property type="match status" value="1"/>
</dbReference>
<evidence type="ECO:0000313" key="4">
    <source>
        <dbReference type="EMBL" id="CAA0834378.1"/>
    </source>
</evidence>
<keyword evidence="2" id="KW-0456">Lyase</keyword>
<sequence length="1481" mass="164589">MALVTTAEVCDANPQLIVSGELRALQPCFQIYGRRQVFSGPVVTLKVFEDNVLVREFLEERGNGRVLVVDGGGSMRCAILGGNPVVQAQNNGWAGIIVNGCIRDVDEINGCDIGVRALASHPVKASKKGIGEKHVPVSIAGTRISDGEWLYADTDDSAGKTIRPPHAMRTRFLATDYSATALEGGPVELPDFVQIPLLELSPTTYPDASANFSPSFDEIPVFDVACEIEQLQIEDALSIFLSDVLPHFVDGAGFEETRIDGSEENFTEGKDGTPCDDKGDFGLKFPRFEIPEIDVTSLPLFELQDLLDSELTLQNPSEIQQSVYSVDDESVEYSMEQKSDMLEDADCGLGKLHSHNIQFPLFELDVESLDILGRIYKMDEHLSFENIKKKELEHPDVLISNNELLGSMEFDLIKYLLQNCAAIHCLEDSDFPSQLGCITIIELSCQEYPKLHHGKQENDVIQSMDPILFDEFLFLDADTYFYCKVLSDSAKEIEAEKCESLFGKAMNFKSFSELVVSHELTLMDDSFKSLPVPIFSDDGNTCSSHAFVEKLFAQLDWQTWSASDDLYLDWRLLGEDDSESGKYSTCRKMFWEIDTYNIDASMFTSDGGKQIFDFILSACHSDKTSVENNKNTLNQSGSDVSMVHSSGEAGLTSLRNHGEKKINEDILLRSGVEEIARFGESMSSDLDFFLNPLNYVKGRESIPANKSFDTNTECQVVSVNDSAAATITTEVQQNGNVKIHQKSPFDSALQQQDCETKLEELLNPVPGEGIYGNEVVHEEHCHRMPVQSIPVGLESKQNLSCKPLCPKTIIIVNTRNFNEEMIISRRSTYQRILEMEQEGAQVVERDVVLPVDIIVSSAVCLSWYDCRNIGRKASAPDEAFSCLPLCVESIAASILTSLSFAFGCCILIFEGDLNFLCSIMESSDELYAAGASLGVDIQIFYSYSYEMTEEIIISCINVAAGLSGDLYPRMSESEGLAESFLTAFPSINPLSAHAILSSDTILGKFLELSNEGRVLALKKYKVHDESVALLSAICRYGEQEDSKSGLTNSSSVSVPDFENAEPKIASERKKPRYTHNLYDPGEPPECLFHTESLKLNPGDQLNLSKLSAPCNAWLSGSNEIYNKLAPIDMCFDDKLPGHCLDNDADMMKSSLPDFPLTKGINISDEREKPWMPQFDLDCPPRWSSATAAKNNFGTQSNRVTATLQENFTGEVVDLEDTPEFKEHFTAGNSASFPFAHYVEKGYAQRSSRINKRPLSTPDLPQFTNSIDDDSAPVAWVSRDDTQALRKGIKPYFDTINRNSYTMVNRNELVQENNMGKIPTNSYKMSIQEKCVQSAGGTPLKNALRSTPPRGSPWTVEFLNRIREKSRLRKQSASYDISSPPAFGSSVDISNITKRKSPSILELYKYDGGNTPLKKVEKNRLKRSSQPLSSLKNKSASATSSPTWTPVDKRARRMLSFSMNGIRGQSKLVWKDNNNQTAQRRL</sequence>
<keyword evidence="1 2" id="KW-0479">Metal-binding</keyword>
<evidence type="ECO:0000313" key="5">
    <source>
        <dbReference type="Proteomes" id="UP001153555"/>
    </source>
</evidence>
<feature type="binding site" evidence="1">
    <location>
        <begin position="81"/>
        <end position="84"/>
    </location>
    <ligand>
        <name>substrate</name>
    </ligand>
</feature>
<evidence type="ECO:0000256" key="3">
    <source>
        <dbReference type="SAM" id="MobiDB-lite"/>
    </source>
</evidence>
<comment type="cofactor">
    <cofactor evidence="1">
        <name>Mg(2+)</name>
        <dbReference type="ChEBI" id="CHEBI:18420"/>
    </cofactor>
</comment>
<dbReference type="Proteomes" id="UP001153555">
    <property type="component" value="Unassembled WGS sequence"/>
</dbReference>
<dbReference type="EC" id="4.1.3.17" evidence="2"/>
<dbReference type="OrthoDB" id="2018152at2759"/>
<dbReference type="Gene3D" id="3.50.30.40">
    <property type="entry name" value="Ribonuclease E inhibitor RraA/RraA-like"/>
    <property type="match status" value="1"/>
</dbReference>
<feature type="region of interest" description="Disordered" evidence="3">
    <location>
        <begin position="1417"/>
        <end position="1446"/>
    </location>
</feature>